<reference evidence="3" key="1">
    <citation type="journal article" date="2019" name="Int. J. Syst. Evol. Microbiol.">
        <title>The Global Catalogue of Microorganisms (GCM) 10K type strain sequencing project: providing services to taxonomists for standard genome sequencing and annotation.</title>
        <authorList>
            <consortium name="The Broad Institute Genomics Platform"/>
            <consortium name="The Broad Institute Genome Sequencing Center for Infectious Disease"/>
            <person name="Wu L."/>
            <person name="Ma J."/>
        </authorList>
    </citation>
    <scope>NUCLEOTIDE SEQUENCE [LARGE SCALE GENOMIC DNA]</scope>
    <source>
        <strain evidence="3">JCM 17975</strain>
    </source>
</reference>
<dbReference type="EMBL" id="BAABHM010000035">
    <property type="protein sequence ID" value="GAA4722803.1"/>
    <property type="molecule type" value="Genomic_DNA"/>
</dbReference>
<dbReference type="InterPro" id="IPR023210">
    <property type="entry name" value="NADP_OxRdtase_dom"/>
</dbReference>
<evidence type="ECO:0000313" key="2">
    <source>
        <dbReference type="EMBL" id="GAA4722803.1"/>
    </source>
</evidence>
<dbReference type="PANTHER" id="PTHR42686:SF1">
    <property type="entry name" value="GH17980P-RELATED"/>
    <property type="match status" value="1"/>
</dbReference>
<keyword evidence="3" id="KW-1185">Reference proteome</keyword>
<dbReference type="InterPro" id="IPR020471">
    <property type="entry name" value="AKR"/>
</dbReference>
<dbReference type="Pfam" id="PF00248">
    <property type="entry name" value="Aldo_ket_red"/>
    <property type="match status" value="1"/>
</dbReference>
<dbReference type="Proteomes" id="UP001500843">
    <property type="component" value="Unassembled WGS sequence"/>
</dbReference>
<dbReference type="PANTHER" id="PTHR42686">
    <property type="entry name" value="GH17980P-RELATED"/>
    <property type="match status" value="1"/>
</dbReference>
<feature type="domain" description="NADP-dependent oxidoreductase" evidence="1">
    <location>
        <begin position="14"/>
        <end position="316"/>
    </location>
</feature>
<dbReference type="InterPro" id="IPR036812">
    <property type="entry name" value="NAD(P)_OxRdtase_dom_sf"/>
</dbReference>
<sequence>MREHRLRTGVRLTELGFGAAQLGNLYRRTTDEEARDAVDTAWGAGIRYFDTAPHYGLGLSERRLGAALAGRPRDEYVLSTKVGRALVPTPDRAHLRDDDGFDVPARFRREWDFTRDGVLRSLEGSLGRLGTDRVDVVYLHDPDAHWAEAATSGIDALVELRDQGVVSAVGAGMNQSGMLARFVRETDVDVVMCAGRLTLVDGAALTDLLPAALDRGVSVVAAAVYSSGLLAGPRPRPGARYDYQQAPADVLDRVHRIADVAEPFGITVPELAARYPLRHPAVPSVVLGMRTAAHVTANTARMTRAVPEELWDQLDHLGLVPGVGSDQDGTQDGAPHD</sequence>
<gene>
    <name evidence="2" type="ORF">GCM10023198_54340</name>
</gene>
<name>A0ABP8Y6C6_9MICO</name>
<organism evidence="2 3">
    <name type="scientific">Promicromonospora umidemergens</name>
    <dbReference type="NCBI Taxonomy" id="629679"/>
    <lineage>
        <taxon>Bacteria</taxon>
        <taxon>Bacillati</taxon>
        <taxon>Actinomycetota</taxon>
        <taxon>Actinomycetes</taxon>
        <taxon>Micrococcales</taxon>
        <taxon>Promicromonosporaceae</taxon>
        <taxon>Promicromonospora</taxon>
    </lineage>
</organism>
<dbReference type="SUPFAM" id="SSF51430">
    <property type="entry name" value="NAD(P)-linked oxidoreductase"/>
    <property type="match status" value="1"/>
</dbReference>
<dbReference type="CDD" id="cd19152">
    <property type="entry name" value="AKR_AKR15A"/>
    <property type="match status" value="1"/>
</dbReference>
<proteinExistence type="predicted"/>
<protein>
    <submittedName>
        <fullName evidence="2">Aldo/keto reductase</fullName>
    </submittedName>
</protein>
<evidence type="ECO:0000259" key="1">
    <source>
        <dbReference type="Pfam" id="PF00248"/>
    </source>
</evidence>
<accession>A0ABP8Y6C6</accession>
<evidence type="ECO:0000313" key="3">
    <source>
        <dbReference type="Proteomes" id="UP001500843"/>
    </source>
</evidence>
<dbReference type="RefSeq" id="WP_253868641.1">
    <property type="nucleotide sequence ID" value="NZ_BAABHM010000035.1"/>
</dbReference>
<dbReference type="Gene3D" id="3.20.20.100">
    <property type="entry name" value="NADP-dependent oxidoreductase domain"/>
    <property type="match status" value="1"/>
</dbReference>
<comment type="caution">
    <text evidence="2">The sequence shown here is derived from an EMBL/GenBank/DDBJ whole genome shotgun (WGS) entry which is preliminary data.</text>
</comment>